<dbReference type="AlphaFoldDB" id="A0A1G4W1J6"/>
<evidence type="ECO:0000313" key="3">
    <source>
        <dbReference type="Proteomes" id="UP000199707"/>
    </source>
</evidence>
<accession>A0A1G4W1J6</accession>
<dbReference type="STRING" id="1502745.SAMN02799620_02027"/>
<feature type="transmembrane region" description="Helical" evidence="1">
    <location>
        <begin position="167"/>
        <end position="188"/>
    </location>
</feature>
<sequence length="271" mass="30626">MANRETDIRTVSHFVRRLRRVAAHPLAVNNGDILDNFASVPVTIGRTPDGKTFMRTPLPDEVAFESLSTRLRPFVASGDDLYFVKAFEALERLCDNENDKFADVRQVILAEWHKASERSSRTRAFWVQTSESAKQYSDVELAFAWLYGDTMHGDHDKVETLDIHDRYRAAVGFFSGVAVIAIATLNMLRQFVELGVIDLFADVFTDDVVVTQTEIRHEVEVFHAEVGVDPTAALETLLRRSDAPLPPEFQRVGNLFDEARAQRESGRNNVD</sequence>
<name>A0A1G4W1J6_9MYCO</name>
<evidence type="ECO:0000256" key="1">
    <source>
        <dbReference type="SAM" id="Phobius"/>
    </source>
</evidence>
<reference evidence="3" key="1">
    <citation type="submission" date="2016-10" db="EMBL/GenBank/DDBJ databases">
        <authorList>
            <person name="Varghese N."/>
            <person name="Submissions S."/>
        </authorList>
    </citation>
    <scope>NUCLEOTIDE SEQUENCE [LARGE SCALE GENOMIC DNA]</scope>
    <source>
        <strain evidence="3">UNC267MFSha1.1M11</strain>
    </source>
</reference>
<keyword evidence="1" id="KW-0812">Transmembrane</keyword>
<proteinExistence type="predicted"/>
<dbReference type="EMBL" id="FMUB01000004">
    <property type="protein sequence ID" value="SCX15273.1"/>
    <property type="molecule type" value="Genomic_DNA"/>
</dbReference>
<evidence type="ECO:0000313" key="2">
    <source>
        <dbReference type="EMBL" id="SCX15273.1"/>
    </source>
</evidence>
<organism evidence="2 3">
    <name type="scientific">Mycolicibacterium fluoranthenivorans</name>
    <dbReference type="NCBI Taxonomy" id="258505"/>
    <lineage>
        <taxon>Bacteria</taxon>
        <taxon>Bacillati</taxon>
        <taxon>Actinomycetota</taxon>
        <taxon>Actinomycetes</taxon>
        <taxon>Mycobacteriales</taxon>
        <taxon>Mycobacteriaceae</taxon>
        <taxon>Mycolicibacterium</taxon>
    </lineage>
</organism>
<gene>
    <name evidence="2" type="ORF">SAMN02799620_02027</name>
</gene>
<keyword evidence="1" id="KW-0472">Membrane</keyword>
<protein>
    <submittedName>
        <fullName evidence="2">Uncharacterized protein</fullName>
    </submittedName>
</protein>
<keyword evidence="1" id="KW-1133">Transmembrane helix</keyword>
<dbReference type="Proteomes" id="UP000199707">
    <property type="component" value="Unassembled WGS sequence"/>
</dbReference>